<dbReference type="Proteomes" id="UP001161691">
    <property type="component" value="Unassembled WGS sequence"/>
</dbReference>
<dbReference type="InterPro" id="IPR008929">
    <property type="entry name" value="Chondroitin_lyas"/>
</dbReference>
<feature type="domain" description="Heparinase II/III-like C-terminal" evidence="2">
    <location>
        <begin position="395"/>
        <end position="508"/>
    </location>
</feature>
<dbReference type="Gene3D" id="2.70.98.70">
    <property type="match status" value="1"/>
</dbReference>
<evidence type="ECO:0000313" key="3">
    <source>
        <dbReference type="EMBL" id="MDI4645132.1"/>
    </source>
</evidence>
<dbReference type="Pfam" id="PF07940">
    <property type="entry name" value="Hepar_II_III_C"/>
    <property type="match status" value="1"/>
</dbReference>
<dbReference type="SUPFAM" id="SSF48230">
    <property type="entry name" value="Chondroitin AC/alginate lyase"/>
    <property type="match status" value="1"/>
</dbReference>
<name>A0ABT6TH23_9BACL</name>
<comment type="subcellular location">
    <subcellularLocation>
        <location evidence="1">Cell envelope</location>
    </subcellularLocation>
</comment>
<accession>A0ABT6TH23</accession>
<protein>
    <submittedName>
        <fullName evidence="3">Heparinase II/III family protein</fullName>
    </submittedName>
</protein>
<reference evidence="3" key="1">
    <citation type="submission" date="2023-04" db="EMBL/GenBank/DDBJ databases">
        <title>Comparative genomic analysis of Cohnella hashimotonis sp. nov., isolated from the International Space Station.</title>
        <authorList>
            <person name="Venkateswaran K."/>
            <person name="Simpson A."/>
        </authorList>
    </citation>
    <scope>NUCLEOTIDE SEQUENCE</scope>
    <source>
        <strain evidence="3">F6_2S_P_1</strain>
    </source>
</reference>
<evidence type="ECO:0000259" key="2">
    <source>
        <dbReference type="Pfam" id="PF07940"/>
    </source>
</evidence>
<dbReference type="RefSeq" id="WP_282908084.1">
    <property type="nucleotide sequence ID" value="NZ_JAGRPV010000001.1"/>
</dbReference>
<keyword evidence="4" id="KW-1185">Reference proteome</keyword>
<dbReference type="InterPro" id="IPR012480">
    <property type="entry name" value="Hepar_II_III_C"/>
</dbReference>
<dbReference type="EMBL" id="JAGRPV010000001">
    <property type="protein sequence ID" value="MDI4645132.1"/>
    <property type="molecule type" value="Genomic_DNA"/>
</dbReference>
<evidence type="ECO:0000313" key="4">
    <source>
        <dbReference type="Proteomes" id="UP001161691"/>
    </source>
</evidence>
<organism evidence="3 4">
    <name type="scientific">Cohnella hashimotonis</name>
    <dbReference type="NCBI Taxonomy" id="2826895"/>
    <lineage>
        <taxon>Bacteria</taxon>
        <taxon>Bacillati</taxon>
        <taxon>Bacillota</taxon>
        <taxon>Bacilli</taxon>
        <taxon>Bacillales</taxon>
        <taxon>Paenibacillaceae</taxon>
        <taxon>Cohnella</taxon>
    </lineage>
</organism>
<evidence type="ECO:0000256" key="1">
    <source>
        <dbReference type="ARBA" id="ARBA00004196"/>
    </source>
</evidence>
<comment type="caution">
    <text evidence="3">The sequence shown here is derived from an EMBL/GenBank/DDBJ whole genome shotgun (WGS) entry which is preliminary data.</text>
</comment>
<dbReference type="Gene3D" id="1.50.10.100">
    <property type="entry name" value="Chondroitin AC/alginate lyase"/>
    <property type="match status" value="1"/>
</dbReference>
<proteinExistence type="predicted"/>
<gene>
    <name evidence="3" type="ORF">KB449_09185</name>
</gene>
<sequence>MSMYSFNTIRRELARDRPSPLSFPFGIPVREGSLLPYVEARAYLGPLVEEIRAHAQLAIDTPIPPLTFSQFITFEQTGLRQAYETPYFERRGRLLALTLDMLLDGAKDRSVEALENLAWDICGEYTWCLPACLPAGVEAATTARIPPECQVDLFAAETAHALAELLYLVGDRLQPWIGCRIRSEIERRVFRPMFHDPVPFDWESRQDNWSAVCGGAVGMTALLLERDKERLAGMIDRVLRSLTCFLESYGEDGGCPEGIGYWFYGFGYYAYFADMLALYTDGGLDLLAGDKARAIAAFPAAFALSESRALNYSDAGLITWHTGLLSRLAERLGTPVPEVKMVPPLNADGSYRWAHVTRNLLWTDMGLFERPLPDGGVFFRDMEVAVDRRHSEGEMFAFSAKGGHNGESHNHNDLGHFILHVGGENLLADPGAGLYTREYFGPERYSLLHNSSEGHSVPLVDGQPQLAGKAHAAELLFCEWEEDRLRIGWELAKAYDNSKLSSFRREFVWHWQTGNASVPSESNETYETSEACDSDPSAVLELTDRFDCRQTPVQVLQQFVSLHRPRLENGHFVWRGKKGEVTLHYDSEAFIAEVLADKVQDFAGREQIVYRLRLRATSASLRINHVFRFECSAGTGQISS</sequence>